<accession>A0A1R3X605</accession>
<organism evidence="2 3">
    <name type="scientific">Yoonia rosea</name>
    <dbReference type="NCBI Taxonomy" id="287098"/>
    <lineage>
        <taxon>Bacteria</taxon>
        <taxon>Pseudomonadati</taxon>
        <taxon>Pseudomonadota</taxon>
        <taxon>Alphaproteobacteria</taxon>
        <taxon>Rhodobacterales</taxon>
        <taxon>Paracoccaceae</taxon>
        <taxon>Yoonia</taxon>
    </lineage>
</organism>
<dbReference type="OrthoDB" id="7264924at2"/>
<dbReference type="STRING" id="287098.SAMN05421665_2093"/>
<proteinExistence type="predicted"/>
<feature type="transmembrane region" description="Helical" evidence="1">
    <location>
        <begin position="367"/>
        <end position="386"/>
    </location>
</feature>
<evidence type="ECO:0000256" key="1">
    <source>
        <dbReference type="SAM" id="Phobius"/>
    </source>
</evidence>
<keyword evidence="1" id="KW-0472">Membrane</keyword>
<feature type="transmembrane region" description="Helical" evidence="1">
    <location>
        <begin position="54"/>
        <end position="77"/>
    </location>
</feature>
<dbReference type="EMBL" id="FTPR01000001">
    <property type="protein sequence ID" value="SIT85575.1"/>
    <property type="molecule type" value="Genomic_DNA"/>
</dbReference>
<keyword evidence="1" id="KW-1133">Transmembrane helix</keyword>
<feature type="transmembrane region" description="Helical" evidence="1">
    <location>
        <begin position="30"/>
        <end position="48"/>
    </location>
</feature>
<evidence type="ECO:0008006" key="4">
    <source>
        <dbReference type="Google" id="ProtNLM"/>
    </source>
</evidence>
<gene>
    <name evidence="2" type="ORF">SAMN05421665_2093</name>
</gene>
<evidence type="ECO:0000313" key="2">
    <source>
        <dbReference type="EMBL" id="SIT85575.1"/>
    </source>
</evidence>
<protein>
    <recommendedName>
        <fullName evidence="4">DUF2157 domain-containing protein</fullName>
    </recommendedName>
</protein>
<feature type="transmembrane region" description="Helical" evidence="1">
    <location>
        <begin position="176"/>
        <end position="192"/>
    </location>
</feature>
<feature type="transmembrane region" description="Helical" evidence="1">
    <location>
        <begin position="199"/>
        <end position="223"/>
    </location>
</feature>
<feature type="transmembrane region" description="Helical" evidence="1">
    <location>
        <begin position="89"/>
        <end position="108"/>
    </location>
</feature>
<dbReference type="AlphaFoldDB" id="A0A1R3X605"/>
<keyword evidence="1" id="KW-0812">Transmembrane</keyword>
<keyword evidence="3" id="KW-1185">Reference proteome</keyword>
<name>A0A1R3X605_9RHOB</name>
<reference evidence="3" key="1">
    <citation type="submission" date="2017-01" db="EMBL/GenBank/DDBJ databases">
        <authorList>
            <person name="Varghese N."/>
            <person name="Submissions S."/>
        </authorList>
    </citation>
    <scope>NUCLEOTIDE SEQUENCE [LARGE SCALE GENOMIC DNA]</scope>
    <source>
        <strain evidence="3">DSM 29591</strain>
    </source>
</reference>
<feature type="transmembrane region" description="Helical" evidence="1">
    <location>
        <begin position="317"/>
        <end position="336"/>
    </location>
</feature>
<evidence type="ECO:0000313" key="3">
    <source>
        <dbReference type="Proteomes" id="UP000186997"/>
    </source>
</evidence>
<feature type="transmembrane region" description="Helical" evidence="1">
    <location>
        <begin position="144"/>
        <end position="164"/>
    </location>
</feature>
<sequence length="400" mass="42896">MYYVAQTDQLVADGVINPVQADEIKSRARSAMIALCVNSLLIAGILAATLGLVFLLASAASVAVCGGLFLGAGLLILRKGAALYRMFGNASALIGAGMLISGTAFELIDKIPDRAGILLALIGSVLAALFFWRFRAGLVQLRFAYGAVLVMAAALHVVGVYGAADQFALSGWPMPLIHFYVFAAIAALGLTLDIRFITALAIIPFGQMLDTGTYYFTAAYVFYSPETTLSILQMGLLIGACLWAISRGDAKMGRQAGVLMIMAFIVANLCFLVGSIWGDVVGESLWGPVYSDFTGDWQAYDAARDVYRAQALEISEGVYAMIWALLLGALIIWAAMSNRRGMFNAAMTFAGIHAYTQMFESFYDEPLAYVIGGLAAIPLAFGLWRLNNAWFKPLSPASTR</sequence>
<feature type="transmembrane region" description="Helical" evidence="1">
    <location>
        <begin position="229"/>
        <end position="246"/>
    </location>
</feature>
<feature type="transmembrane region" description="Helical" evidence="1">
    <location>
        <begin position="114"/>
        <end position="132"/>
    </location>
</feature>
<dbReference type="Proteomes" id="UP000186997">
    <property type="component" value="Unassembled WGS sequence"/>
</dbReference>
<feature type="transmembrane region" description="Helical" evidence="1">
    <location>
        <begin position="258"/>
        <end position="278"/>
    </location>
</feature>
<dbReference type="RefSeq" id="WP_076659468.1">
    <property type="nucleotide sequence ID" value="NZ_FTPR01000001.1"/>
</dbReference>